<gene>
    <name evidence="2" type="ORF">GCM10009836_03420</name>
</gene>
<protein>
    <submittedName>
        <fullName evidence="2">Uncharacterized protein</fullName>
    </submittedName>
</protein>
<dbReference type="Proteomes" id="UP001500449">
    <property type="component" value="Unassembled WGS sequence"/>
</dbReference>
<keyword evidence="3" id="KW-1185">Reference proteome</keyword>
<name>A0ABN2MIX0_9PSEU</name>
<accession>A0ABN2MIX0</accession>
<dbReference type="EMBL" id="BAAAQK010000001">
    <property type="protein sequence ID" value="GAA1828950.1"/>
    <property type="molecule type" value="Genomic_DNA"/>
</dbReference>
<organism evidence="2 3">
    <name type="scientific">Pseudonocardia ailaonensis</name>
    <dbReference type="NCBI Taxonomy" id="367279"/>
    <lineage>
        <taxon>Bacteria</taxon>
        <taxon>Bacillati</taxon>
        <taxon>Actinomycetota</taxon>
        <taxon>Actinomycetes</taxon>
        <taxon>Pseudonocardiales</taxon>
        <taxon>Pseudonocardiaceae</taxon>
        <taxon>Pseudonocardia</taxon>
    </lineage>
</organism>
<feature type="compositionally biased region" description="Basic and acidic residues" evidence="1">
    <location>
        <begin position="37"/>
        <end position="46"/>
    </location>
</feature>
<evidence type="ECO:0000256" key="1">
    <source>
        <dbReference type="SAM" id="MobiDB-lite"/>
    </source>
</evidence>
<evidence type="ECO:0000313" key="2">
    <source>
        <dbReference type="EMBL" id="GAA1828950.1"/>
    </source>
</evidence>
<feature type="region of interest" description="Disordered" evidence="1">
    <location>
        <begin position="1"/>
        <end position="46"/>
    </location>
</feature>
<evidence type="ECO:0000313" key="3">
    <source>
        <dbReference type="Proteomes" id="UP001500449"/>
    </source>
</evidence>
<sequence>MTSPVSHRAVGTGPTPVRRGRDGDHHGPQPGQVVYENRGHDADYDE</sequence>
<proteinExistence type="predicted"/>
<reference evidence="2 3" key="1">
    <citation type="journal article" date="2019" name="Int. J. Syst. Evol. Microbiol.">
        <title>The Global Catalogue of Microorganisms (GCM) 10K type strain sequencing project: providing services to taxonomists for standard genome sequencing and annotation.</title>
        <authorList>
            <consortium name="The Broad Institute Genomics Platform"/>
            <consortium name="The Broad Institute Genome Sequencing Center for Infectious Disease"/>
            <person name="Wu L."/>
            <person name="Ma J."/>
        </authorList>
    </citation>
    <scope>NUCLEOTIDE SEQUENCE [LARGE SCALE GENOMIC DNA]</scope>
    <source>
        <strain evidence="2 3">JCM 16009</strain>
    </source>
</reference>
<comment type="caution">
    <text evidence="2">The sequence shown here is derived from an EMBL/GenBank/DDBJ whole genome shotgun (WGS) entry which is preliminary data.</text>
</comment>